<keyword evidence="10" id="KW-1185">Reference proteome</keyword>
<dbReference type="PANTHER" id="PTHR43341">
    <property type="entry name" value="AMINO ACID PERMEASE"/>
    <property type="match status" value="1"/>
</dbReference>
<evidence type="ECO:0000313" key="9">
    <source>
        <dbReference type="EMBL" id="TEB37507.1"/>
    </source>
</evidence>
<name>A0A4Y7TTJ7_COPMI</name>
<gene>
    <name evidence="9" type="ORF">FA13DRAFT_1657910</name>
</gene>
<evidence type="ECO:0000256" key="2">
    <source>
        <dbReference type="ARBA" id="ARBA00022448"/>
    </source>
</evidence>
<feature type="transmembrane region" description="Helical" evidence="7">
    <location>
        <begin position="172"/>
        <end position="194"/>
    </location>
</feature>
<dbReference type="EMBL" id="QPFP01000004">
    <property type="protein sequence ID" value="TEB37507.1"/>
    <property type="molecule type" value="Genomic_DNA"/>
</dbReference>
<dbReference type="Proteomes" id="UP000298030">
    <property type="component" value="Unassembled WGS sequence"/>
</dbReference>
<evidence type="ECO:0000259" key="8">
    <source>
        <dbReference type="Pfam" id="PF00324"/>
    </source>
</evidence>
<evidence type="ECO:0000256" key="6">
    <source>
        <dbReference type="SAM" id="MobiDB-lite"/>
    </source>
</evidence>
<keyword evidence="4 7" id="KW-1133">Transmembrane helix</keyword>
<dbReference type="STRING" id="71717.A0A4Y7TTJ7"/>
<evidence type="ECO:0000256" key="4">
    <source>
        <dbReference type="ARBA" id="ARBA00022989"/>
    </source>
</evidence>
<evidence type="ECO:0000256" key="7">
    <source>
        <dbReference type="SAM" id="Phobius"/>
    </source>
</evidence>
<protein>
    <recommendedName>
        <fullName evidence="8">Amino acid permease/ SLC12A domain-containing protein</fullName>
    </recommendedName>
</protein>
<proteinExistence type="predicted"/>
<feature type="domain" description="Amino acid permease/ SLC12A" evidence="8">
    <location>
        <begin position="38"/>
        <end position="492"/>
    </location>
</feature>
<evidence type="ECO:0000256" key="3">
    <source>
        <dbReference type="ARBA" id="ARBA00022692"/>
    </source>
</evidence>
<feature type="transmembrane region" description="Helical" evidence="7">
    <location>
        <begin position="367"/>
        <end position="386"/>
    </location>
</feature>
<feature type="region of interest" description="Disordered" evidence="6">
    <location>
        <begin position="1"/>
        <end position="30"/>
    </location>
</feature>
<dbReference type="InterPro" id="IPR004841">
    <property type="entry name" value="AA-permease/SLC12A_dom"/>
</dbReference>
<sequence length="538" mass="58665">MHEYAPLPTTPAGAEGSDVEQGLGHGDGGTKRSLHERHLSMIALAGMIGTGLFLSSGKALAQAGPLGCALGFLLMGCVTASVALISAEMSSFKPVGGGFVRHATMWIDHSAGIVTGWNFWYSMAITMPAEVSAAVTLLGFWNPNQNIAIPLLVLWLGITAINLAPVKFYGEFEFYFAFCKIAFIVAFIISGLLLDLGLLTGEERIGFRYWSPPYPLFREYGAQGWKGSFIGFWSTMISAAFAFGNVQIVAIAGAETRNPRKSIPAALQRTFIRVVLFYVLSIFVISLLVPANDPRLTFGESVTQSPFVIAFSRAGIKGIASAFNAAILTSAVSSANACTFLASRTLHGLALDGHAPKAFLSLNRYRIPYKAVLVSSAWGLIALLSLNSDAMQVFIWLISIVTTAGLVSWIVICFAYLRFYEALRKQGISRDQLPYKSPYQPFLTYFALAMNILVVLTSGWVSLIDGFSIGGFLHNYLNCILVPLGYAVCKYVKNDTLIPLEDIDIQSELELMRHEHENEMSKDDAQDSTYDRILSSVF</sequence>
<keyword evidence="5 7" id="KW-0472">Membrane</keyword>
<dbReference type="GO" id="GO:0015171">
    <property type="term" value="F:amino acid transmembrane transporter activity"/>
    <property type="evidence" value="ECO:0007669"/>
    <property type="project" value="TreeGrafter"/>
</dbReference>
<dbReference type="AlphaFoldDB" id="A0A4Y7TTJ7"/>
<comment type="caution">
    <text evidence="9">The sequence shown here is derived from an EMBL/GenBank/DDBJ whole genome shotgun (WGS) entry which is preliminary data.</text>
</comment>
<feature type="transmembrane region" description="Helical" evidence="7">
    <location>
        <begin position="271"/>
        <end position="291"/>
    </location>
</feature>
<feature type="transmembrane region" description="Helical" evidence="7">
    <location>
        <begin position="393"/>
        <end position="417"/>
    </location>
</feature>
<evidence type="ECO:0000256" key="1">
    <source>
        <dbReference type="ARBA" id="ARBA00004141"/>
    </source>
</evidence>
<evidence type="ECO:0000313" key="10">
    <source>
        <dbReference type="Proteomes" id="UP000298030"/>
    </source>
</evidence>
<keyword evidence="2" id="KW-0813">Transport</keyword>
<feature type="transmembrane region" description="Helical" evidence="7">
    <location>
        <begin position="63"/>
        <end position="85"/>
    </location>
</feature>
<keyword evidence="3 7" id="KW-0812">Transmembrane</keyword>
<dbReference type="Gene3D" id="1.20.1740.10">
    <property type="entry name" value="Amino acid/polyamine transporter I"/>
    <property type="match status" value="1"/>
</dbReference>
<organism evidence="9 10">
    <name type="scientific">Coprinellus micaceus</name>
    <name type="common">Glistening ink-cap mushroom</name>
    <name type="synonym">Coprinus micaceus</name>
    <dbReference type="NCBI Taxonomy" id="71717"/>
    <lineage>
        <taxon>Eukaryota</taxon>
        <taxon>Fungi</taxon>
        <taxon>Dikarya</taxon>
        <taxon>Basidiomycota</taxon>
        <taxon>Agaricomycotina</taxon>
        <taxon>Agaricomycetes</taxon>
        <taxon>Agaricomycetidae</taxon>
        <taxon>Agaricales</taxon>
        <taxon>Agaricineae</taxon>
        <taxon>Psathyrellaceae</taxon>
        <taxon>Coprinellus</taxon>
    </lineage>
</organism>
<feature type="transmembrane region" description="Helical" evidence="7">
    <location>
        <begin position="39"/>
        <end position="57"/>
    </location>
</feature>
<feature type="transmembrane region" description="Helical" evidence="7">
    <location>
        <begin position="147"/>
        <end position="165"/>
    </location>
</feature>
<dbReference type="FunFam" id="1.20.1740.10:FF:000001">
    <property type="entry name" value="Amino acid permease"/>
    <property type="match status" value="1"/>
</dbReference>
<feature type="transmembrane region" description="Helical" evidence="7">
    <location>
        <begin position="230"/>
        <end position="251"/>
    </location>
</feature>
<dbReference type="InterPro" id="IPR050524">
    <property type="entry name" value="APC_YAT"/>
</dbReference>
<dbReference type="Pfam" id="PF00324">
    <property type="entry name" value="AA_permease"/>
    <property type="match status" value="1"/>
</dbReference>
<reference evidence="9 10" key="1">
    <citation type="journal article" date="2019" name="Nat. Ecol. Evol.">
        <title>Megaphylogeny resolves global patterns of mushroom evolution.</title>
        <authorList>
            <person name="Varga T."/>
            <person name="Krizsan K."/>
            <person name="Foldi C."/>
            <person name="Dima B."/>
            <person name="Sanchez-Garcia M."/>
            <person name="Sanchez-Ramirez S."/>
            <person name="Szollosi G.J."/>
            <person name="Szarkandi J.G."/>
            <person name="Papp V."/>
            <person name="Albert L."/>
            <person name="Andreopoulos W."/>
            <person name="Angelini C."/>
            <person name="Antonin V."/>
            <person name="Barry K.W."/>
            <person name="Bougher N.L."/>
            <person name="Buchanan P."/>
            <person name="Buyck B."/>
            <person name="Bense V."/>
            <person name="Catcheside P."/>
            <person name="Chovatia M."/>
            <person name="Cooper J."/>
            <person name="Damon W."/>
            <person name="Desjardin D."/>
            <person name="Finy P."/>
            <person name="Geml J."/>
            <person name="Haridas S."/>
            <person name="Hughes K."/>
            <person name="Justo A."/>
            <person name="Karasinski D."/>
            <person name="Kautmanova I."/>
            <person name="Kiss B."/>
            <person name="Kocsube S."/>
            <person name="Kotiranta H."/>
            <person name="LaButti K.M."/>
            <person name="Lechner B.E."/>
            <person name="Liimatainen K."/>
            <person name="Lipzen A."/>
            <person name="Lukacs Z."/>
            <person name="Mihaltcheva S."/>
            <person name="Morgado L.N."/>
            <person name="Niskanen T."/>
            <person name="Noordeloos M.E."/>
            <person name="Ohm R.A."/>
            <person name="Ortiz-Santana B."/>
            <person name="Ovrebo C."/>
            <person name="Racz N."/>
            <person name="Riley R."/>
            <person name="Savchenko A."/>
            <person name="Shiryaev A."/>
            <person name="Soop K."/>
            <person name="Spirin V."/>
            <person name="Szebenyi C."/>
            <person name="Tomsovsky M."/>
            <person name="Tulloss R.E."/>
            <person name="Uehling J."/>
            <person name="Grigoriev I.V."/>
            <person name="Vagvolgyi C."/>
            <person name="Papp T."/>
            <person name="Martin F.M."/>
            <person name="Miettinen O."/>
            <person name="Hibbett D.S."/>
            <person name="Nagy L.G."/>
        </authorList>
    </citation>
    <scope>NUCLEOTIDE SEQUENCE [LARGE SCALE GENOMIC DNA]</scope>
    <source>
        <strain evidence="9 10">FP101781</strain>
    </source>
</reference>
<evidence type="ECO:0000256" key="5">
    <source>
        <dbReference type="ARBA" id="ARBA00023136"/>
    </source>
</evidence>
<dbReference type="GO" id="GO:0016020">
    <property type="term" value="C:membrane"/>
    <property type="evidence" value="ECO:0007669"/>
    <property type="project" value="UniProtKB-SubCell"/>
</dbReference>
<dbReference type="PANTHER" id="PTHR43341:SF18">
    <property type="entry name" value="AMINO ACID PERMEASE_ SLC12A DOMAIN-CONTAINING PROTEIN"/>
    <property type="match status" value="1"/>
</dbReference>
<feature type="transmembrane region" description="Helical" evidence="7">
    <location>
        <begin position="442"/>
        <end position="464"/>
    </location>
</feature>
<dbReference type="OrthoDB" id="10062876at2759"/>
<comment type="subcellular location">
    <subcellularLocation>
        <location evidence="1">Membrane</location>
        <topology evidence="1">Multi-pass membrane protein</topology>
    </subcellularLocation>
</comment>
<dbReference type="PIRSF" id="PIRSF006060">
    <property type="entry name" value="AA_transporter"/>
    <property type="match status" value="1"/>
</dbReference>
<accession>A0A4Y7TTJ7</accession>